<dbReference type="Proteomes" id="UP000561459">
    <property type="component" value="Unassembled WGS sequence"/>
</dbReference>
<reference evidence="1 2" key="1">
    <citation type="submission" date="2020-08" db="EMBL/GenBank/DDBJ databases">
        <title>Genomic Encyclopedia of Type Strains, Phase IV (KMG-IV): sequencing the most valuable type-strain genomes for metagenomic binning, comparative biology and taxonomic classification.</title>
        <authorList>
            <person name="Goeker M."/>
        </authorList>
    </citation>
    <scope>NUCLEOTIDE SEQUENCE [LARGE SCALE GENOMIC DNA]</scope>
    <source>
        <strain evidence="1 2">DSM 27568</strain>
    </source>
</reference>
<accession>A0A7W6C0Y0</accession>
<comment type="caution">
    <text evidence="1">The sequence shown here is derived from an EMBL/GenBank/DDBJ whole genome shotgun (WGS) entry which is preliminary data.</text>
</comment>
<dbReference type="EMBL" id="JACIDY010000002">
    <property type="protein sequence ID" value="MBB3939654.1"/>
    <property type="molecule type" value="Genomic_DNA"/>
</dbReference>
<gene>
    <name evidence="1" type="ORF">GGR39_001294</name>
</gene>
<evidence type="ECO:0000313" key="1">
    <source>
        <dbReference type="EMBL" id="MBB3939654.1"/>
    </source>
</evidence>
<name>A0A7W6C0Y0_9SPHN</name>
<sequence length="117" mass="12894">MINLDKAAVVVVAAEANTAVEALISAYVEHLRFSTEAIEGVRRSELPISQCRRLIGQLLRAQMAAADWLKHTEAAISTLHVIHRHSNQAEVDIGCAAPWGNQFFTTGEISKFETHDQ</sequence>
<dbReference type="RefSeq" id="WP_183616346.1">
    <property type="nucleotide sequence ID" value="NZ_JACIDY010000002.1"/>
</dbReference>
<organism evidence="1 2">
    <name type="scientific">Novosphingobium fluoreni</name>
    <dbReference type="NCBI Taxonomy" id="1391222"/>
    <lineage>
        <taxon>Bacteria</taxon>
        <taxon>Pseudomonadati</taxon>
        <taxon>Pseudomonadota</taxon>
        <taxon>Alphaproteobacteria</taxon>
        <taxon>Sphingomonadales</taxon>
        <taxon>Sphingomonadaceae</taxon>
        <taxon>Novosphingobium</taxon>
    </lineage>
</organism>
<protein>
    <submittedName>
        <fullName evidence="1">Adenine deaminase</fullName>
    </submittedName>
</protein>
<dbReference type="AlphaFoldDB" id="A0A7W6C0Y0"/>
<proteinExistence type="predicted"/>
<evidence type="ECO:0000313" key="2">
    <source>
        <dbReference type="Proteomes" id="UP000561459"/>
    </source>
</evidence>
<keyword evidence="2" id="KW-1185">Reference proteome</keyword>